<dbReference type="Gene3D" id="3.20.20.30">
    <property type="entry name" value="Luciferase-like domain"/>
    <property type="match status" value="1"/>
</dbReference>
<dbReference type="CDD" id="cd00347">
    <property type="entry name" value="Flavin_utilizing_monoxygenases"/>
    <property type="match status" value="1"/>
</dbReference>
<dbReference type="RefSeq" id="WP_344415815.1">
    <property type="nucleotide sequence ID" value="NZ_BAAAQK010000005.1"/>
</dbReference>
<keyword evidence="5" id="KW-1185">Reference proteome</keyword>
<dbReference type="InterPro" id="IPR050766">
    <property type="entry name" value="Bact_Lucif_Oxidored"/>
</dbReference>
<name>A0ABN2N2B2_9PSEU</name>
<dbReference type="InterPro" id="IPR011251">
    <property type="entry name" value="Luciferase-like_dom"/>
</dbReference>
<organism evidence="4 5">
    <name type="scientific">Pseudonocardia ailaonensis</name>
    <dbReference type="NCBI Taxonomy" id="367279"/>
    <lineage>
        <taxon>Bacteria</taxon>
        <taxon>Bacillati</taxon>
        <taxon>Actinomycetota</taxon>
        <taxon>Actinomycetes</taxon>
        <taxon>Pseudonocardiales</taxon>
        <taxon>Pseudonocardiaceae</taxon>
        <taxon>Pseudonocardia</taxon>
    </lineage>
</organism>
<protein>
    <submittedName>
        <fullName evidence="4">LLM class flavin-dependent oxidoreductase</fullName>
    </submittedName>
</protein>
<evidence type="ECO:0000259" key="3">
    <source>
        <dbReference type="Pfam" id="PF00296"/>
    </source>
</evidence>
<reference evidence="4 5" key="1">
    <citation type="journal article" date="2019" name="Int. J. Syst. Evol. Microbiol.">
        <title>The Global Catalogue of Microorganisms (GCM) 10K type strain sequencing project: providing services to taxonomists for standard genome sequencing and annotation.</title>
        <authorList>
            <consortium name="The Broad Institute Genomics Platform"/>
            <consortium name="The Broad Institute Genome Sequencing Center for Infectious Disease"/>
            <person name="Wu L."/>
            <person name="Ma J."/>
        </authorList>
    </citation>
    <scope>NUCLEOTIDE SEQUENCE [LARGE SCALE GENOMIC DNA]</scope>
    <source>
        <strain evidence="4 5">JCM 16009</strain>
    </source>
</reference>
<keyword evidence="2" id="KW-0503">Monooxygenase</keyword>
<evidence type="ECO:0000256" key="1">
    <source>
        <dbReference type="ARBA" id="ARBA00023002"/>
    </source>
</evidence>
<dbReference type="PANTHER" id="PTHR30137:SF8">
    <property type="entry name" value="BLR5498 PROTEIN"/>
    <property type="match status" value="1"/>
</dbReference>
<dbReference type="EMBL" id="BAAAQK010000005">
    <property type="protein sequence ID" value="GAA1844962.1"/>
    <property type="molecule type" value="Genomic_DNA"/>
</dbReference>
<gene>
    <name evidence="4" type="ORF">GCM10009836_25580</name>
</gene>
<evidence type="ECO:0000256" key="2">
    <source>
        <dbReference type="ARBA" id="ARBA00023033"/>
    </source>
</evidence>
<dbReference type="InterPro" id="IPR036661">
    <property type="entry name" value="Luciferase-like_sf"/>
</dbReference>
<proteinExistence type="predicted"/>
<keyword evidence="1" id="KW-0560">Oxidoreductase</keyword>
<dbReference type="Pfam" id="PF00296">
    <property type="entry name" value="Bac_luciferase"/>
    <property type="match status" value="1"/>
</dbReference>
<dbReference type="PANTHER" id="PTHR30137">
    <property type="entry name" value="LUCIFERASE-LIKE MONOOXYGENASE"/>
    <property type="match status" value="1"/>
</dbReference>
<evidence type="ECO:0000313" key="5">
    <source>
        <dbReference type="Proteomes" id="UP001500449"/>
    </source>
</evidence>
<dbReference type="SUPFAM" id="SSF51679">
    <property type="entry name" value="Bacterial luciferase-like"/>
    <property type="match status" value="1"/>
</dbReference>
<evidence type="ECO:0000313" key="4">
    <source>
        <dbReference type="EMBL" id="GAA1844962.1"/>
    </source>
</evidence>
<sequence>MRSTPAGPERVELGVQSLADVVAGVPPARRVADIVELGVHADRVGIDVFGVGEHHTSRFAVSSPAVVLAAVAARTSSITLTSAVSVLSVLDPIRLYQDFAQLDQVSGGRAEITVGRSAYAEPFTLFGVDRNRYDEIFAGRLDLLLALRADDAGERLGRLRPELRDSTIVPRLDRLLPVRVGVGGSPDSARRAGALGLPMTLAHLIGGPGSAARLVRAYRQAWQDAGHPGAADVGLASHLYVGATSQGAREDFYPYYRTYFREGRGVHLDRAAFDEMAGPEGALLVGSPAEIGDKMLRQREALGAVRFVGQVDLGGIPQVPLLRSVERLADEVAPVVHPRLSPTSSLL</sequence>
<feature type="domain" description="Luciferase-like" evidence="3">
    <location>
        <begin position="14"/>
        <end position="303"/>
    </location>
</feature>
<accession>A0ABN2N2B2</accession>
<dbReference type="Proteomes" id="UP001500449">
    <property type="component" value="Unassembled WGS sequence"/>
</dbReference>
<comment type="caution">
    <text evidence="4">The sequence shown here is derived from an EMBL/GenBank/DDBJ whole genome shotgun (WGS) entry which is preliminary data.</text>
</comment>